<dbReference type="Proteomes" id="UP000319732">
    <property type="component" value="Unassembled WGS sequence"/>
</dbReference>
<dbReference type="EMBL" id="VHSG01000006">
    <property type="protein sequence ID" value="TQV84020.1"/>
    <property type="molecule type" value="Genomic_DNA"/>
</dbReference>
<accession>A0A545U3H1</accession>
<dbReference type="InterPro" id="IPR019587">
    <property type="entry name" value="Polyketide_cyclase/dehydratase"/>
</dbReference>
<keyword evidence="1" id="KW-1133">Transmembrane helix</keyword>
<dbReference type="SUPFAM" id="SSF55961">
    <property type="entry name" value="Bet v1-like"/>
    <property type="match status" value="1"/>
</dbReference>
<proteinExistence type="predicted"/>
<dbReference type="InterPro" id="IPR023393">
    <property type="entry name" value="START-like_dom_sf"/>
</dbReference>
<protein>
    <submittedName>
        <fullName evidence="2">SRPBCC family protein</fullName>
    </submittedName>
</protein>
<name>A0A545U3H1_9GAMM</name>
<dbReference type="Pfam" id="PF10604">
    <property type="entry name" value="Polyketide_cyc2"/>
    <property type="match status" value="1"/>
</dbReference>
<sequence>MVFCDPRWQNYRFPPRELETMKAIKIIIGSIVGLLVIVVVVGLFLPDTAHVERSVVIKAPVSDVYQMLNGFKRFNEWSPWHAKDPDTEYTFSGPEQGVGARMTWASENRNVGSGSQEIIATQENQRIEVQLDFGAEGDAVSYYQMQPAGDGTRVTWGFDTDFKGNIIGRYFGLMFDGMLGPDYENGLARLQALLEQ</sequence>
<keyword evidence="1" id="KW-0472">Membrane</keyword>
<reference evidence="2 3" key="1">
    <citation type="submission" date="2019-06" db="EMBL/GenBank/DDBJ databases">
        <title>Whole genome sequence for Cellvibrionaceae sp. R142.</title>
        <authorList>
            <person name="Wang G."/>
        </authorList>
    </citation>
    <scope>NUCLEOTIDE SEQUENCE [LARGE SCALE GENOMIC DNA]</scope>
    <source>
        <strain evidence="2 3">R142</strain>
    </source>
</reference>
<comment type="caution">
    <text evidence="2">The sequence shown here is derived from an EMBL/GenBank/DDBJ whole genome shotgun (WGS) entry which is preliminary data.</text>
</comment>
<dbReference type="AlphaFoldDB" id="A0A545U3H1"/>
<keyword evidence="3" id="KW-1185">Reference proteome</keyword>
<evidence type="ECO:0000313" key="3">
    <source>
        <dbReference type="Proteomes" id="UP000319732"/>
    </source>
</evidence>
<gene>
    <name evidence="2" type="ORF">FKG94_04965</name>
</gene>
<organism evidence="2 3">
    <name type="scientific">Exilibacterium tricleocarpae</name>
    <dbReference type="NCBI Taxonomy" id="2591008"/>
    <lineage>
        <taxon>Bacteria</taxon>
        <taxon>Pseudomonadati</taxon>
        <taxon>Pseudomonadota</taxon>
        <taxon>Gammaproteobacteria</taxon>
        <taxon>Cellvibrionales</taxon>
        <taxon>Cellvibrionaceae</taxon>
        <taxon>Exilibacterium</taxon>
    </lineage>
</organism>
<dbReference type="CDD" id="cd07818">
    <property type="entry name" value="SRPBCC_1"/>
    <property type="match status" value="1"/>
</dbReference>
<dbReference type="OrthoDB" id="9787933at2"/>
<keyword evidence="1" id="KW-0812">Transmembrane</keyword>
<evidence type="ECO:0000256" key="1">
    <source>
        <dbReference type="SAM" id="Phobius"/>
    </source>
</evidence>
<evidence type="ECO:0000313" key="2">
    <source>
        <dbReference type="EMBL" id="TQV84020.1"/>
    </source>
</evidence>
<dbReference type="Gene3D" id="3.30.530.20">
    <property type="match status" value="1"/>
</dbReference>
<feature type="transmembrane region" description="Helical" evidence="1">
    <location>
        <begin position="23"/>
        <end position="45"/>
    </location>
</feature>